<evidence type="ECO:0000256" key="1">
    <source>
        <dbReference type="ARBA" id="ARBA00004162"/>
    </source>
</evidence>
<dbReference type="GO" id="GO:0005886">
    <property type="term" value="C:plasma membrane"/>
    <property type="evidence" value="ECO:0007669"/>
    <property type="project" value="UniProtKB-SubCell"/>
</dbReference>
<dbReference type="EMBL" id="SMGK01000002">
    <property type="protein sequence ID" value="TCK73852.1"/>
    <property type="molecule type" value="Genomic_DNA"/>
</dbReference>
<organism evidence="11 12">
    <name type="scientific">Acidipila rosea</name>
    <dbReference type="NCBI Taxonomy" id="768535"/>
    <lineage>
        <taxon>Bacteria</taxon>
        <taxon>Pseudomonadati</taxon>
        <taxon>Acidobacteriota</taxon>
        <taxon>Terriglobia</taxon>
        <taxon>Terriglobales</taxon>
        <taxon>Acidobacteriaceae</taxon>
        <taxon>Acidipila</taxon>
    </lineage>
</organism>
<dbReference type="Gene3D" id="3.30.1330.60">
    <property type="entry name" value="OmpA-like domain"/>
    <property type="match status" value="1"/>
</dbReference>
<dbReference type="Pfam" id="PF00691">
    <property type="entry name" value="OmpA"/>
    <property type="match status" value="1"/>
</dbReference>
<keyword evidence="4 9" id="KW-0812">Transmembrane</keyword>
<accession>A0A4R1L6Q2</accession>
<keyword evidence="6 7" id="KW-0472">Membrane</keyword>
<gene>
    <name evidence="11" type="ORF">C7378_1470</name>
</gene>
<feature type="compositionally biased region" description="Polar residues" evidence="8">
    <location>
        <begin position="63"/>
        <end position="77"/>
    </location>
</feature>
<dbReference type="PANTHER" id="PTHR30329">
    <property type="entry name" value="STATOR ELEMENT OF FLAGELLAR MOTOR COMPLEX"/>
    <property type="match status" value="1"/>
</dbReference>
<reference evidence="11 12" key="1">
    <citation type="submission" date="2019-03" db="EMBL/GenBank/DDBJ databases">
        <title>Genomic Encyclopedia of Type Strains, Phase IV (KMG-IV): sequencing the most valuable type-strain genomes for metagenomic binning, comparative biology and taxonomic classification.</title>
        <authorList>
            <person name="Goeker M."/>
        </authorList>
    </citation>
    <scope>NUCLEOTIDE SEQUENCE [LARGE SCALE GENOMIC DNA]</scope>
    <source>
        <strain evidence="11 12">DSM 103428</strain>
    </source>
</reference>
<feature type="domain" description="OmpA-like" evidence="10">
    <location>
        <begin position="120"/>
        <end position="239"/>
    </location>
</feature>
<comment type="subcellular location">
    <subcellularLocation>
        <location evidence="1">Cell membrane</location>
        <topology evidence="1">Single-pass membrane protein</topology>
    </subcellularLocation>
</comment>
<sequence length="254" mass="27788">MSEQQPIIILKRKARHSSHHGGAWKVAYADFVTAMMALFIVLWLMNTSDHVRKAVAGYFNDPSGRSTQTGTDRSGSADSLPLTKDNINQIKQKLEQSIQQNMHLQALQNQVIMTVTPEGLRIELLESGRGTFFDTGGTELSGSGKELLSLLAKQIGALPNRISIEGHTDAKPYSGDGTYSNWELSVDRANAARRLMEEAGLRAGQVNQVRGFADQRLRLPQAPFDPSNRRISVIVQYSDAAPPGAPVKPDTAAH</sequence>
<evidence type="ECO:0000256" key="4">
    <source>
        <dbReference type="ARBA" id="ARBA00022692"/>
    </source>
</evidence>
<keyword evidence="5 9" id="KW-1133">Transmembrane helix</keyword>
<dbReference type="CDD" id="cd07185">
    <property type="entry name" value="OmpA_C-like"/>
    <property type="match status" value="1"/>
</dbReference>
<keyword evidence="3" id="KW-1003">Cell membrane</keyword>
<dbReference type="InterPro" id="IPR036737">
    <property type="entry name" value="OmpA-like_sf"/>
</dbReference>
<dbReference type="Proteomes" id="UP000295210">
    <property type="component" value="Unassembled WGS sequence"/>
</dbReference>
<dbReference type="RefSeq" id="WP_131994030.1">
    <property type="nucleotide sequence ID" value="NZ_SMGK01000002.1"/>
</dbReference>
<evidence type="ECO:0000256" key="7">
    <source>
        <dbReference type="PROSITE-ProRule" id="PRU00473"/>
    </source>
</evidence>
<evidence type="ECO:0000259" key="10">
    <source>
        <dbReference type="PROSITE" id="PS51123"/>
    </source>
</evidence>
<evidence type="ECO:0000256" key="3">
    <source>
        <dbReference type="ARBA" id="ARBA00022475"/>
    </source>
</evidence>
<evidence type="ECO:0000256" key="8">
    <source>
        <dbReference type="SAM" id="MobiDB-lite"/>
    </source>
</evidence>
<evidence type="ECO:0000256" key="9">
    <source>
        <dbReference type="SAM" id="Phobius"/>
    </source>
</evidence>
<dbReference type="Pfam" id="PF13677">
    <property type="entry name" value="MotB_plug"/>
    <property type="match status" value="1"/>
</dbReference>
<comment type="similarity">
    <text evidence="2">Belongs to the MotB family.</text>
</comment>
<keyword evidence="12" id="KW-1185">Reference proteome</keyword>
<comment type="caution">
    <text evidence="11">The sequence shown here is derived from an EMBL/GenBank/DDBJ whole genome shotgun (WGS) entry which is preliminary data.</text>
</comment>
<name>A0A4R1L6Q2_9BACT</name>
<evidence type="ECO:0000313" key="12">
    <source>
        <dbReference type="Proteomes" id="UP000295210"/>
    </source>
</evidence>
<evidence type="ECO:0000256" key="2">
    <source>
        <dbReference type="ARBA" id="ARBA00008914"/>
    </source>
</evidence>
<evidence type="ECO:0000313" key="11">
    <source>
        <dbReference type="EMBL" id="TCK73852.1"/>
    </source>
</evidence>
<evidence type="ECO:0000256" key="6">
    <source>
        <dbReference type="ARBA" id="ARBA00023136"/>
    </source>
</evidence>
<dbReference type="InterPro" id="IPR050330">
    <property type="entry name" value="Bact_OuterMem_StrucFunc"/>
</dbReference>
<dbReference type="AlphaFoldDB" id="A0A4R1L6Q2"/>
<feature type="region of interest" description="Disordered" evidence="8">
    <location>
        <begin position="59"/>
        <end position="82"/>
    </location>
</feature>
<proteinExistence type="inferred from homology"/>
<dbReference type="PROSITE" id="PS51123">
    <property type="entry name" value="OMPA_2"/>
    <property type="match status" value="1"/>
</dbReference>
<feature type="transmembrane region" description="Helical" evidence="9">
    <location>
        <begin position="21"/>
        <end position="45"/>
    </location>
</feature>
<dbReference type="SUPFAM" id="SSF103088">
    <property type="entry name" value="OmpA-like"/>
    <property type="match status" value="1"/>
</dbReference>
<dbReference type="InterPro" id="IPR025713">
    <property type="entry name" value="MotB-like_N_dom"/>
</dbReference>
<dbReference type="InterPro" id="IPR006665">
    <property type="entry name" value="OmpA-like"/>
</dbReference>
<dbReference type="PANTHER" id="PTHR30329:SF21">
    <property type="entry name" value="LIPOPROTEIN YIAD-RELATED"/>
    <property type="match status" value="1"/>
</dbReference>
<dbReference type="OrthoDB" id="9815217at2"/>
<protein>
    <submittedName>
        <fullName evidence="11">Chemotaxis protein MotB</fullName>
    </submittedName>
</protein>
<evidence type="ECO:0000256" key="5">
    <source>
        <dbReference type="ARBA" id="ARBA00022989"/>
    </source>
</evidence>